<evidence type="ECO:0000313" key="3">
    <source>
        <dbReference type="Proteomes" id="UP000247702"/>
    </source>
</evidence>
<gene>
    <name evidence="2" type="ORF">RclHR1_00560005</name>
</gene>
<feature type="coiled-coil region" evidence="1">
    <location>
        <begin position="26"/>
        <end position="53"/>
    </location>
</feature>
<dbReference type="SUPFAM" id="SSF81901">
    <property type="entry name" value="HCP-like"/>
    <property type="match status" value="1"/>
</dbReference>
<dbReference type="InterPro" id="IPR052945">
    <property type="entry name" value="Mitotic_Regulator"/>
</dbReference>
<proteinExistence type="predicted"/>
<dbReference type="PANTHER" id="PTHR43628:SF1">
    <property type="entry name" value="CHITIN SYNTHASE REGULATORY FACTOR 2-RELATED"/>
    <property type="match status" value="1"/>
</dbReference>
<sequence>MTLTDAANQHKMIDKHGRLLGLHINVLKLMQTLEQIQQTVIKLKQEVADDEVNEFPEAKVRYGDCLYKGKGVEQNFSEALKYFEKAAEDNIKVAMYNVGNMNYYGTGCAKNNEKAIYYMKLAAYNDYDPAIKFCKDYNF</sequence>
<dbReference type="Gene3D" id="1.25.40.10">
    <property type="entry name" value="Tetratricopeptide repeat domain"/>
    <property type="match status" value="1"/>
</dbReference>
<comment type="caution">
    <text evidence="2">The sequence shown here is derived from an EMBL/GenBank/DDBJ whole genome shotgun (WGS) entry which is preliminary data.</text>
</comment>
<protein>
    <recommendedName>
        <fullName evidence="4">HCP-like protein</fullName>
    </recommendedName>
</protein>
<name>A0A2Z6RMU7_9GLOM</name>
<dbReference type="Proteomes" id="UP000247702">
    <property type="component" value="Unassembled WGS sequence"/>
</dbReference>
<dbReference type="InterPro" id="IPR006597">
    <property type="entry name" value="Sel1-like"/>
</dbReference>
<dbReference type="PANTHER" id="PTHR43628">
    <property type="entry name" value="ACTIVATOR OF C KINASE PROTEIN 1-RELATED"/>
    <property type="match status" value="1"/>
</dbReference>
<evidence type="ECO:0000256" key="1">
    <source>
        <dbReference type="SAM" id="Coils"/>
    </source>
</evidence>
<organism evidence="2 3">
    <name type="scientific">Rhizophagus clarus</name>
    <dbReference type="NCBI Taxonomy" id="94130"/>
    <lineage>
        <taxon>Eukaryota</taxon>
        <taxon>Fungi</taxon>
        <taxon>Fungi incertae sedis</taxon>
        <taxon>Mucoromycota</taxon>
        <taxon>Glomeromycotina</taxon>
        <taxon>Glomeromycetes</taxon>
        <taxon>Glomerales</taxon>
        <taxon>Glomeraceae</taxon>
        <taxon>Rhizophagus</taxon>
    </lineage>
</organism>
<accession>A0A2Z6RMU7</accession>
<keyword evidence="1" id="KW-0175">Coiled coil</keyword>
<dbReference type="EMBL" id="BEXD01003937">
    <property type="protein sequence ID" value="GBC04278.1"/>
    <property type="molecule type" value="Genomic_DNA"/>
</dbReference>
<dbReference type="AlphaFoldDB" id="A0A2Z6RMU7"/>
<reference evidence="2 3" key="1">
    <citation type="submission" date="2017-11" db="EMBL/GenBank/DDBJ databases">
        <title>The genome of Rhizophagus clarus HR1 reveals common genetic basis of auxotrophy among arbuscular mycorrhizal fungi.</title>
        <authorList>
            <person name="Kobayashi Y."/>
        </authorList>
    </citation>
    <scope>NUCLEOTIDE SEQUENCE [LARGE SCALE GENOMIC DNA]</scope>
    <source>
        <strain evidence="2 3">HR1</strain>
    </source>
</reference>
<dbReference type="SMART" id="SM00671">
    <property type="entry name" value="SEL1"/>
    <property type="match status" value="2"/>
</dbReference>
<dbReference type="InterPro" id="IPR011990">
    <property type="entry name" value="TPR-like_helical_dom_sf"/>
</dbReference>
<evidence type="ECO:0000313" key="2">
    <source>
        <dbReference type="EMBL" id="GBC04278.1"/>
    </source>
</evidence>
<evidence type="ECO:0008006" key="4">
    <source>
        <dbReference type="Google" id="ProtNLM"/>
    </source>
</evidence>
<keyword evidence="3" id="KW-1185">Reference proteome</keyword>
<dbReference type="Pfam" id="PF08238">
    <property type="entry name" value="Sel1"/>
    <property type="match status" value="2"/>
</dbReference>